<evidence type="ECO:0000313" key="1">
    <source>
        <dbReference type="EMBL" id="EUD65751.1"/>
    </source>
</evidence>
<dbReference type="InterPro" id="IPR029058">
    <property type="entry name" value="AB_hydrolase_fold"/>
</dbReference>
<proteinExistence type="predicted"/>
<dbReference type="AlphaFoldDB" id="W7AK99"/>
<dbReference type="GeneID" id="20039008"/>
<dbReference type="Proteomes" id="UP000030640">
    <property type="component" value="Unassembled WGS sequence"/>
</dbReference>
<reference evidence="1 2" key="1">
    <citation type="submission" date="2013-02" db="EMBL/GenBank/DDBJ databases">
        <title>The Genome Sequence of Plasmodium inui San Antonio 1.</title>
        <authorList>
            <consortium name="The Broad Institute Genome Sequencing Platform"/>
            <consortium name="The Broad Institute Genome Sequencing Center for Infectious Disease"/>
            <person name="Neafsey D."/>
            <person name="Cheeseman I."/>
            <person name="Volkman S."/>
            <person name="Adams J."/>
            <person name="Walker B."/>
            <person name="Young S.K."/>
            <person name="Zeng Q."/>
            <person name="Gargeya S."/>
            <person name="Fitzgerald M."/>
            <person name="Haas B."/>
            <person name="Abouelleil A."/>
            <person name="Alvarado L."/>
            <person name="Arachchi H.M."/>
            <person name="Berlin A.M."/>
            <person name="Chapman S.B."/>
            <person name="Dewar J."/>
            <person name="Goldberg J."/>
            <person name="Griggs A."/>
            <person name="Gujja S."/>
            <person name="Hansen M."/>
            <person name="Howarth C."/>
            <person name="Imamovic A."/>
            <person name="Larimer J."/>
            <person name="McCowan C."/>
            <person name="Murphy C."/>
            <person name="Neiman D."/>
            <person name="Pearson M."/>
            <person name="Priest M."/>
            <person name="Roberts A."/>
            <person name="Saif S."/>
            <person name="Shea T."/>
            <person name="Sisk P."/>
            <person name="Sykes S."/>
            <person name="Wortman J."/>
            <person name="Nusbaum C."/>
            <person name="Birren B."/>
        </authorList>
    </citation>
    <scope>NUCLEOTIDE SEQUENCE [LARGE SCALE GENOMIC DNA]</scope>
    <source>
        <strain evidence="1 2">San Antonio 1</strain>
    </source>
</reference>
<protein>
    <recommendedName>
        <fullName evidence="3">Serine aminopeptidase S33 domain-containing protein</fullName>
    </recommendedName>
</protein>
<accession>W7AK99</accession>
<name>W7AK99_9APIC</name>
<dbReference type="EMBL" id="KI965476">
    <property type="protein sequence ID" value="EUD65751.1"/>
    <property type="molecule type" value="Genomic_DNA"/>
</dbReference>
<evidence type="ECO:0008006" key="3">
    <source>
        <dbReference type="Google" id="ProtNLM"/>
    </source>
</evidence>
<dbReference type="VEuPathDB" id="PlasmoDB:C922_03734"/>
<gene>
    <name evidence="1" type="ORF">C922_03734</name>
</gene>
<keyword evidence="2" id="KW-1185">Reference proteome</keyword>
<sequence length="103" mass="11908">MLFPADGIRSKELITCTYGYGPLRAMDKLDNDIKAVPKDIPVFIISFNRDILCYCCVSLKFYNGLHIKNKEMRTQADMEHTIIWYLGNQKVSKKIVGWIMGLF</sequence>
<dbReference type="Gene3D" id="3.40.50.1820">
    <property type="entry name" value="alpha/beta hydrolase"/>
    <property type="match status" value="1"/>
</dbReference>
<dbReference type="RefSeq" id="XP_008817545.1">
    <property type="nucleotide sequence ID" value="XM_008819323.1"/>
</dbReference>
<organism evidence="1 2">
    <name type="scientific">Plasmodium inui San Antonio 1</name>
    <dbReference type="NCBI Taxonomy" id="1237626"/>
    <lineage>
        <taxon>Eukaryota</taxon>
        <taxon>Sar</taxon>
        <taxon>Alveolata</taxon>
        <taxon>Apicomplexa</taxon>
        <taxon>Aconoidasida</taxon>
        <taxon>Haemosporida</taxon>
        <taxon>Plasmodiidae</taxon>
        <taxon>Plasmodium</taxon>
        <taxon>Plasmodium (Plasmodium)</taxon>
    </lineage>
</organism>
<evidence type="ECO:0000313" key="2">
    <source>
        <dbReference type="Proteomes" id="UP000030640"/>
    </source>
</evidence>